<organism evidence="2 3">
    <name type="scientific">Gilvimarinus gilvus</name>
    <dbReference type="NCBI Taxonomy" id="3058038"/>
    <lineage>
        <taxon>Bacteria</taxon>
        <taxon>Pseudomonadati</taxon>
        <taxon>Pseudomonadota</taxon>
        <taxon>Gammaproteobacteria</taxon>
        <taxon>Cellvibrionales</taxon>
        <taxon>Cellvibrionaceae</taxon>
        <taxon>Gilvimarinus</taxon>
    </lineage>
</organism>
<keyword evidence="3" id="KW-1185">Reference proteome</keyword>
<dbReference type="Gene3D" id="3.40.30.10">
    <property type="entry name" value="Glutaredoxin"/>
    <property type="match status" value="1"/>
</dbReference>
<gene>
    <name evidence="2" type="ORF">SCD92_04610</name>
</gene>
<dbReference type="Pfam" id="PF02630">
    <property type="entry name" value="SCO1-SenC"/>
    <property type="match status" value="1"/>
</dbReference>
<evidence type="ECO:0000313" key="2">
    <source>
        <dbReference type="EMBL" id="MDX6848629.1"/>
    </source>
</evidence>
<comment type="similarity">
    <text evidence="1">Belongs to the SCO1/2 family.</text>
</comment>
<protein>
    <submittedName>
        <fullName evidence="2">SCO family protein</fullName>
    </submittedName>
</protein>
<dbReference type="InterPro" id="IPR036249">
    <property type="entry name" value="Thioredoxin-like_sf"/>
</dbReference>
<dbReference type="Proteomes" id="UP001273505">
    <property type="component" value="Unassembled WGS sequence"/>
</dbReference>
<reference evidence="2 3" key="1">
    <citation type="submission" date="2023-11" db="EMBL/GenBank/DDBJ databases">
        <title>Gilvimarinus fulvus sp. nov., isolated from the surface of Kelp.</title>
        <authorList>
            <person name="Sun Y.Y."/>
            <person name="Gong Y."/>
            <person name="Du Z.J."/>
        </authorList>
    </citation>
    <scope>NUCLEOTIDE SEQUENCE [LARGE SCALE GENOMIC DNA]</scope>
    <source>
        <strain evidence="2 3">SDUM040013</strain>
    </source>
</reference>
<proteinExistence type="inferred from homology"/>
<name>A0ABU4RVD2_9GAMM</name>
<evidence type="ECO:0000313" key="3">
    <source>
        <dbReference type="Proteomes" id="UP001273505"/>
    </source>
</evidence>
<comment type="caution">
    <text evidence="2">The sequence shown here is derived from an EMBL/GenBank/DDBJ whole genome shotgun (WGS) entry which is preliminary data.</text>
</comment>
<dbReference type="InterPro" id="IPR003782">
    <property type="entry name" value="SCO1/SenC"/>
</dbReference>
<sequence length="180" mass="19822">MTAALALALLALPFGLWLTLSLMSELKQNSLINAGPLRWQNVDGSWSSLQSSAAPYTLLFLGFLSCDSVCPKRLSEMALISRNTDAEQLQVLFITIDATRDTAGIRRQLVDALGIRSGLLEPQALRALRSRLHDRNQELSRHSPRTYLLARDGRVLAIFQGEALSAHAVQKHLSMLNATT</sequence>
<dbReference type="EMBL" id="JAXAFO010000005">
    <property type="protein sequence ID" value="MDX6848629.1"/>
    <property type="molecule type" value="Genomic_DNA"/>
</dbReference>
<evidence type="ECO:0000256" key="1">
    <source>
        <dbReference type="ARBA" id="ARBA00010996"/>
    </source>
</evidence>
<dbReference type="SUPFAM" id="SSF52833">
    <property type="entry name" value="Thioredoxin-like"/>
    <property type="match status" value="1"/>
</dbReference>
<accession>A0ABU4RVD2</accession>